<evidence type="ECO:0000313" key="4">
    <source>
        <dbReference type="Proteomes" id="UP000789570"/>
    </source>
</evidence>
<dbReference type="InterPro" id="IPR023393">
    <property type="entry name" value="START-like_dom_sf"/>
</dbReference>
<dbReference type="PROSITE" id="PS50848">
    <property type="entry name" value="START"/>
    <property type="match status" value="2"/>
</dbReference>
<accession>A0A9N8YV07</accession>
<dbReference type="AlphaFoldDB" id="A0A9N8YV07"/>
<dbReference type="InterPro" id="IPR051213">
    <property type="entry name" value="START_lipid_transfer"/>
</dbReference>
<feature type="domain" description="START" evidence="2">
    <location>
        <begin position="481"/>
        <end position="648"/>
    </location>
</feature>
<comment type="caution">
    <text evidence="3">The sequence shown here is derived from an EMBL/GenBank/DDBJ whole genome shotgun (WGS) entry which is preliminary data.</text>
</comment>
<evidence type="ECO:0000313" key="3">
    <source>
        <dbReference type="EMBL" id="CAG8457580.1"/>
    </source>
</evidence>
<organism evidence="3 4">
    <name type="scientific">Funneliformis caledonium</name>
    <dbReference type="NCBI Taxonomy" id="1117310"/>
    <lineage>
        <taxon>Eukaryota</taxon>
        <taxon>Fungi</taxon>
        <taxon>Fungi incertae sedis</taxon>
        <taxon>Mucoromycota</taxon>
        <taxon>Glomeromycotina</taxon>
        <taxon>Glomeromycetes</taxon>
        <taxon>Glomerales</taxon>
        <taxon>Glomeraceae</taxon>
        <taxon>Funneliformis</taxon>
    </lineage>
</organism>
<dbReference type="Gene3D" id="3.30.530.20">
    <property type="match status" value="2"/>
</dbReference>
<dbReference type="SUPFAM" id="SSF55961">
    <property type="entry name" value="Bet v1-like"/>
    <property type="match status" value="2"/>
</dbReference>
<dbReference type="InterPro" id="IPR002913">
    <property type="entry name" value="START_lipid-bd_dom"/>
</dbReference>
<evidence type="ECO:0000256" key="1">
    <source>
        <dbReference type="SAM" id="MobiDB-lite"/>
    </source>
</evidence>
<name>A0A9N8YV07_9GLOM</name>
<dbReference type="Pfam" id="PF01852">
    <property type="entry name" value="START"/>
    <property type="match status" value="1"/>
</dbReference>
<dbReference type="Proteomes" id="UP000789570">
    <property type="component" value="Unassembled WGS sequence"/>
</dbReference>
<feature type="region of interest" description="Disordered" evidence="1">
    <location>
        <begin position="291"/>
        <end position="462"/>
    </location>
</feature>
<dbReference type="CDD" id="cd00177">
    <property type="entry name" value="START"/>
    <property type="match status" value="2"/>
</dbReference>
<dbReference type="OrthoDB" id="196858at2759"/>
<feature type="compositionally biased region" description="Low complexity" evidence="1">
    <location>
        <begin position="325"/>
        <end position="403"/>
    </location>
</feature>
<feature type="compositionally biased region" description="Polar residues" evidence="1">
    <location>
        <begin position="291"/>
        <end position="312"/>
    </location>
</feature>
<proteinExistence type="predicted"/>
<keyword evidence="4" id="KW-1185">Reference proteome</keyword>
<feature type="region of interest" description="Disordered" evidence="1">
    <location>
        <begin position="1"/>
        <end position="25"/>
    </location>
</feature>
<feature type="compositionally biased region" description="Polar residues" evidence="1">
    <location>
        <begin position="408"/>
        <end position="453"/>
    </location>
</feature>
<gene>
    <name evidence="3" type="ORF">FCALED_LOCUS1580</name>
</gene>
<dbReference type="EMBL" id="CAJVPQ010000208">
    <property type="protein sequence ID" value="CAG8457580.1"/>
    <property type="molecule type" value="Genomic_DNA"/>
</dbReference>
<dbReference type="PANTHER" id="PTHR19308">
    <property type="entry name" value="PHOSPHATIDYLCHOLINE TRANSFER PROTEIN"/>
    <property type="match status" value="1"/>
</dbReference>
<evidence type="ECO:0000259" key="2">
    <source>
        <dbReference type="PROSITE" id="PS50848"/>
    </source>
</evidence>
<dbReference type="GO" id="GO:0005737">
    <property type="term" value="C:cytoplasm"/>
    <property type="evidence" value="ECO:0007669"/>
    <property type="project" value="UniProtKB-ARBA"/>
</dbReference>
<dbReference type="GO" id="GO:0008289">
    <property type="term" value="F:lipid binding"/>
    <property type="evidence" value="ECO:0007669"/>
    <property type="project" value="InterPro"/>
</dbReference>
<reference evidence="3" key="1">
    <citation type="submission" date="2021-06" db="EMBL/GenBank/DDBJ databases">
        <authorList>
            <person name="Kallberg Y."/>
            <person name="Tangrot J."/>
            <person name="Rosling A."/>
        </authorList>
    </citation>
    <scope>NUCLEOTIDE SEQUENCE</scope>
    <source>
        <strain evidence="3">UK204</strain>
    </source>
</reference>
<dbReference type="SMART" id="SM00234">
    <property type="entry name" value="START"/>
    <property type="match status" value="1"/>
</dbReference>
<protein>
    <submittedName>
        <fullName evidence="3">16472_t:CDS:1</fullName>
    </submittedName>
</protein>
<dbReference type="PANTHER" id="PTHR19308:SF14">
    <property type="entry name" value="START DOMAIN-CONTAINING PROTEIN"/>
    <property type="match status" value="1"/>
</dbReference>
<feature type="compositionally biased region" description="Acidic residues" evidence="1">
    <location>
        <begin position="1"/>
        <end position="11"/>
    </location>
</feature>
<sequence length="954" mass="105802">MSDQQYDENFVEESNCSSGGEEESIRTSYDPIKMTPQYHIQKADTALQNLKNVVSEPGWKKEFQHKNGVVVYNKPGISKGDKLPVFMGEHVIDGYTPQSVFAVISMRKLWDDWYEEGSLVENLNETTSLTYMVMQALAGSKTRDLSLVERIECTEEGAIYFVTTSVETSKVPIIANRIRAHIQLNGWILEPLTYDPPKTKLTYVLQTKIKGWVPSILAKTVLSRRPLVMNTIDQYLKKNGPPPIIIESTPPVSAHEVSPNVVNDNCNSEDAEVKVARKKISFTVIRDVSEKLSSTKQHENSVSTREIPNGSLSHQDDSHSPKSPPSSDVPQSSSSTTQSSPIEQDFSTTAQSSSIQQDSSTKSQSSSIQQDSSTKSQSSSIQQDSSTTVKSSPIQQPSSTTTPLLPIQQDSSTTVKSSPIQQPSSTNTPSLPIQQDSPTTATENGLSLSQPENSPKPIQHRHTASIQRALEIFNSHTPLVGWNFSSENKKVKIYTKEHAGKSTPIMRGDAVISGGFTTYDILSVIINLDTRKLWDDRYDEGATYERFSLHEHLTRTAMKGTFPISGRDMSVCGMLHSEEDTGILQFVTTSVVDPLIPESKKHVRSNLNFAGWRLEPHVDDKGNTTSVDVIYIVDIDIKLDSIPTSILKMLSNQIPTTISKIDELMQKTGFCPYVLKADTKILTEEFNIKNDQYDLTLLPESGCITEFKISKLMYPNGIDVSVMPENCKVELLPTSAETIRVTLPSKVTLNIFTITASKRSKGFRMTYNNGQEIPLALDPDSNDIPIRKDIPTYATGTMSTNATLTNNTLDEVKPMNPVTLASKINIIDPETFGKPLEEKINNVLINQALIPPETFVKPSSQVSLKLEAYQRIFEEHPKKIATQESREIQNVPDSLGVSPKEDPAVKKLKNEVIENNTITDDLMILAKSANFNSHQIGLMFASMLLAYYAGKLST</sequence>
<feature type="domain" description="START" evidence="2">
    <location>
        <begin position="55"/>
        <end position="228"/>
    </location>
</feature>